<feature type="active site" description="Acyl-ester intermediate" evidence="1">
    <location>
        <position position="218"/>
    </location>
</feature>
<dbReference type="SUPFAM" id="SSF75304">
    <property type="entry name" value="Amidase signature (AS) enzymes"/>
    <property type="match status" value="1"/>
</dbReference>
<dbReference type="PIRSF" id="PIRSF001221">
    <property type="entry name" value="Amidase_fungi"/>
    <property type="match status" value="1"/>
</dbReference>
<dbReference type="InterPro" id="IPR052096">
    <property type="entry name" value="Endocannabinoid_amidase"/>
</dbReference>
<feature type="active site" description="Charge relay system" evidence="1">
    <location>
        <position position="119"/>
    </location>
</feature>
<dbReference type="Gene3D" id="3.90.1300.10">
    <property type="entry name" value="Amidase signature (AS) domain"/>
    <property type="match status" value="1"/>
</dbReference>
<dbReference type="GO" id="GO:0017064">
    <property type="term" value="F:fatty acid amide hydrolase activity"/>
    <property type="evidence" value="ECO:0007669"/>
    <property type="project" value="TreeGrafter"/>
</dbReference>
<feature type="active site" description="Charge relay system" evidence="1">
    <location>
        <position position="194"/>
    </location>
</feature>
<dbReference type="PANTHER" id="PTHR45847">
    <property type="entry name" value="FATTY ACID AMIDE HYDROLASE"/>
    <property type="match status" value="1"/>
</dbReference>
<protein>
    <recommendedName>
        <fullName evidence="2">Amidase domain-containing protein</fullName>
    </recommendedName>
</protein>
<accession>A0AAV2TYA0</accession>
<dbReference type="AlphaFoldDB" id="A0AAV2TYA0"/>
<evidence type="ECO:0000313" key="3">
    <source>
        <dbReference type="EMBL" id="CAL5142135.1"/>
    </source>
</evidence>
<dbReference type="Pfam" id="PF01425">
    <property type="entry name" value="Amidase"/>
    <property type="match status" value="1"/>
</dbReference>
<sequence>MLIVKGRPAEILGSKHASIKANISHIEEQLKGQPQSVDELRKFSDLDLDEMRQKLDKNEITPLQLLRAFQTKALELYHEGNSGICEFIKEAHAQVNDLTISWDPGREKAPLYGIPISVKELVSCAGYDTTYGLIKLCNRPAAEDSVLLKVLKAEGAIPFVLTSTSQMAFSLGGENVVFGDMHNPYSKNHQQGGSSAGEAVLLTKGGSPVGIGNDAAGSIRIPSVFCGLAGLKPCSRRLSDKGQSNLLKDMVVCIKPCMGPMGRKVEHLAQVMRTVLRPIMFELDPIVPPLPFDNYTYLGISKPKLRIGYYTKFSDPRFIKPVPGVRNAVERALNILRSRGHDIVEFDPPEPHQALEIYIRCLTADGGKNMLHVLKNEPLGEQCRGIQTLLRIPDPLRGIADMIVRRTTGQSLSLARMVTRSRSAESVIKLMNTVQDYCDIFRNTWLKAGDLDALVCPVWACPAISKTMPFCYVSAPILFTCLYNILDYPAGTVPVGRISEEDVSAAMTEAEEFGKLGDAYHKNFFETQKGTEKLPVGVQVVGKPFQEELVLRVMREIERDQT</sequence>
<feature type="domain" description="Amidase" evidence="2">
    <location>
        <begin position="65"/>
        <end position="551"/>
    </location>
</feature>
<dbReference type="EMBL" id="CAXLJL010000967">
    <property type="protein sequence ID" value="CAL5142135.1"/>
    <property type="molecule type" value="Genomic_DNA"/>
</dbReference>
<evidence type="ECO:0000313" key="4">
    <source>
        <dbReference type="Proteomes" id="UP001497525"/>
    </source>
</evidence>
<evidence type="ECO:0000259" key="2">
    <source>
        <dbReference type="Pfam" id="PF01425"/>
    </source>
</evidence>
<dbReference type="GO" id="GO:0009062">
    <property type="term" value="P:fatty acid catabolic process"/>
    <property type="evidence" value="ECO:0007669"/>
    <property type="project" value="TreeGrafter"/>
</dbReference>
<name>A0AAV2TYA0_CALDB</name>
<dbReference type="GO" id="GO:0004040">
    <property type="term" value="F:amidase activity"/>
    <property type="evidence" value="ECO:0007669"/>
    <property type="project" value="TreeGrafter"/>
</dbReference>
<dbReference type="InterPro" id="IPR023631">
    <property type="entry name" value="Amidase_dom"/>
</dbReference>
<dbReference type="PANTHER" id="PTHR45847:SF6">
    <property type="entry name" value="FATTY ACID AMIDE HYDROLASE"/>
    <property type="match status" value="1"/>
</dbReference>
<comment type="caution">
    <text evidence="3">The sequence shown here is derived from an EMBL/GenBank/DDBJ whole genome shotgun (WGS) entry which is preliminary data.</text>
</comment>
<proteinExistence type="predicted"/>
<reference evidence="3" key="1">
    <citation type="submission" date="2024-06" db="EMBL/GenBank/DDBJ databases">
        <authorList>
            <person name="Liu X."/>
            <person name="Lenzi L."/>
            <person name="Haldenby T S."/>
            <person name="Uol C."/>
        </authorList>
    </citation>
    <scope>NUCLEOTIDE SEQUENCE</scope>
</reference>
<dbReference type="Proteomes" id="UP001497525">
    <property type="component" value="Unassembled WGS sequence"/>
</dbReference>
<organism evidence="3 4">
    <name type="scientific">Calicophoron daubneyi</name>
    <name type="common">Rumen fluke</name>
    <name type="synonym">Paramphistomum daubneyi</name>
    <dbReference type="NCBI Taxonomy" id="300641"/>
    <lineage>
        <taxon>Eukaryota</taxon>
        <taxon>Metazoa</taxon>
        <taxon>Spiralia</taxon>
        <taxon>Lophotrochozoa</taxon>
        <taxon>Platyhelminthes</taxon>
        <taxon>Trematoda</taxon>
        <taxon>Digenea</taxon>
        <taxon>Plagiorchiida</taxon>
        <taxon>Pronocephalata</taxon>
        <taxon>Paramphistomoidea</taxon>
        <taxon>Paramphistomidae</taxon>
        <taxon>Calicophoron</taxon>
    </lineage>
</organism>
<gene>
    <name evidence="3" type="ORF">CDAUBV1_LOCUS17408</name>
</gene>
<dbReference type="InterPro" id="IPR036928">
    <property type="entry name" value="AS_sf"/>
</dbReference>
<evidence type="ECO:0000256" key="1">
    <source>
        <dbReference type="PIRSR" id="PIRSR001221-1"/>
    </source>
</evidence>